<keyword evidence="6 14" id="KW-0272">Extracellular matrix</keyword>
<keyword evidence="11 14" id="KW-0472">Membrane</keyword>
<evidence type="ECO:0000256" key="7">
    <source>
        <dbReference type="ARBA" id="ARBA00022685"/>
    </source>
</evidence>
<comment type="subcellular location">
    <subcellularLocation>
        <location evidence="1">Secreted</location>
        <location evidence="1">Extracellular space</location>
        <location evidence="1">Extracellular matrix</location>
    </subcellularLocation>
    <subcellularLocation>
        <location evidence="14">Zona pellucida</location>
    </subcellularLocation>
    <subcellularLocation>
        <location evidence="14">Cell membrane</location>
        <topology evidence="14">Single-pass type I membrane protein</topology>
    </subcellularLocation>
</comment>
<dbReference type="PRINTS" id="PR00023">
    <property type="entry name" value="ZPELLUCIDA"/>
</dbReference>
<dbReference type="GO" id="GO:0035803">
    <property type="term" value="P:egg coat formation"/>
    <property type="evidence" value="ECO:0007669"/>
    <property type="project" value="UniProtKB-UniRule"/>
</dbReference>
<sequence length="454" mass="49970">MCRAALTPLIASGLKRRSAELLHLPGGSDGSTCSLRALHKTAMEMVLFWANILLGLLLSGICVRQSLALPPHHSQYASLQRPQHTQRTTTEEPPKALEQVNTISVACYPDLLEIAIKADLFAVGAPVNSNEIRLGVDEDDYYCRATVSSEDEYKIVAGLMDCGTKHWDSLVYTNLLIYSPIPSPNGVIRMDEAVIPIECHYARKYSLSSSSLMPSWVSFTSTMSAVENLDFNLKLMTGDWQYERGSQVYYLGDPINIEASVRVGHHMKLRVFLSSCVATLHPDMDSEPRYVLIEDGCLVDSAVPGSKSHFLVRTQENSLQMVIDAFKFHNDNRGEIYVTCHVNAVPLDDAEAPNKAWRSADGNDYLCGYCQSQNEVGETHSKLGSTSRFGPRGFGKPVELESSWRSGLRTNKGVLPDLSFISSESSPSEPTSTPEAEEETTVTNATAAQSDPKK</sequence>
<name>A0A672GT98_SALFA</name>
<dbReference type="PANTHER" id="PTHR11576:SF2">
    <property type="entry name" value="ZONA PELLUCIDA SPERM-BINDING PROTEIN 3"/>
    <property type="match status" value="1"/>
</dbReference>
<dbReference type="Pfam" id="PF00100">
    <property type="entry name" value="Zona_pellucida"/>
    <property type="match status" value="1"/>
</dbReference>
<dbReference type="Proteomes" id="UP000472267">
    <property type="component" value="Chromosome 4"/>
</dbReference>
<evidence type="ECO:0000256" key="14">
    <source>
        <dbReference type="RuleBase" id="RU367066"/>
    </source>
</evidence>
<keyword evidence="13" id="KW-0325">Glycoprotein</keyword>
<evidence type="ECO:0000256" key="11">
    <source>
        <dbReference type="ARBA" id="ARBA00023136"/>
    </source>
</evidence>
<dbReference type="InterPro" id="IPR055356">
    <property type="entry name" value="ZP-N"/>
</dbReference>
<evidence type="ECO:0000256" key="15">
    <source>
        <dbReference type="SAM" id="MobiDB-lite"/>
    </source>
</evidence>
<keyword evidence="8 14" id="KW-0812">Transmembrane</keyword>
<proteinExistence type="inferred from homology"/>
<evidence type="ECO:0000256" key="9">
    <source>
        <dbReference type="ARBA" id="ARBA00022729"/>
    </source>
</evidence>
<keyword evidence="5 14" id="KW-0964">Secreted</keyword>
<dbReference type="SMART" id="SM00241">
    <property type="entry name" value="ZP"/>
    <property type="match status" value="1"/>
</dbReference>
<keyword evidence="7 14" id="KW-0165">Cleavage on pair of basic residues</keyword>
<comment type="similarity">
    <text evidence="2 14">Belongs to the ZP domain family. ZPC subfamily.</text>
</comment>
<dbReference type="Pfam" id="PF23344">
    <property type="entry name" value="ZP-N"/>
    <property type="match status" value="1"/>
</dbReference>
<comment type="function">
    <text evidence="14">Component of the zona pellucida, an extracellular matrix surrounding oocytes which mediates sperm binding, induction of the acrosome reaction and prevents post-fertilization polyspermy. The zona pellucida is composed of 3 to 4 glycoproteins, ZP1, ZP2, ZP3, and ZP4. ZP3 is essential for sperm binding and zona matrix formation.</text>
</comment>
<evidence type="ECO:0000256" key="2">
    <source>
        <dbReference type="ARBA" id="ARBA00006735"/>
    </source>
</evidence>
<dbReference type="GO" id="GO:0035804">
    <property type="term" value="F:structural constituent of egg coat"/>
    <property type="evidence" value="ECO:0007669"/>
    <property type="project" value="UniProtKB-UniRule"/>
</dbReference>
<dbReference type="InterPro" id="IPR048290">
    <property type="entry name" value="ZP_chr"/>
</dbReference>
<gene>
    <name evidence="17" type="primary">LOC115386819</name>
</gene>
<evidence type="ECO:0000313" key="18">
    <source>
        <dbReference type="Proteomes" id="UP000472267"/>
    </source>
</evidence>
<reference evidence="17" key="1">
    <citation type="submission" date="2019-06" db="EMBL/GenBank/DDBJ databases">
        <authorList>
            <consortium name="Wellcome Sanger Institute Data Sharing"/>
        </authorList>
    </citation>
    <scope>NUCLEOTIDE SEQUENCE [LARGE SCALE GENOMIC DNA]</scope>
</reference>
<evidence type="ECO:0000256" key="3">
    <source>
        <dbReference type="ARBA" id="ARBA00017980"/>
    </source>
</evidence>
<evidence type="ECO:0000256" key="13">
    <source>
        <dbReference type="ARBA" id="ARBA00023180"/>
    </source>
</evidence>
<evidence type="ECO:0000256" key="10">
    <source>
        <dbReference type="ARBA" id="ARBA00022989"/>
    </source>
</evidence>
<evidence type="ECO:0000256" key="6">
    <source>
        <dbReference type="ARBA" id="ARBA00022530"/>
    </source>
</evidence>
<accession>A0A672GT98</accession>
<dbReference type="GO" id="GO:0005886">
    <property type="term" value="C:plasma membrane"/>
    <property type="evidence" value="ECO:0007669"/>
    <property type="project" value="UniProtKB-SubCell"/>
</dbReference>
<dbReference type="AlphaFoldDB" id="A0A672GT98"/>
<dbReference type="InterPro" id="IPR001507">
    <property type="entry name" value="ZP_dom"/>
</dbReference>
<dbReference type="InParanoid" id="A0A672GT98"/>
<dbReference type="Ensembl" id="ENSSFAT00005022890.1">
    <property type="protein sequence ID" value="ENSSFAP00005021966.1"/>
    <property type="gene ID" value="ENSSFAG00005011412.1"/>
</dbReference>
<dbReference type="InterPro" id="IPR042235">
    <property type="entry name" value="ZP-C_dom"/>
</dbReference>
<dbReference type="Gene3D" id="2.60.40.4100">
    <property type="entry name" value="Zona pellucida, ZP-C domain"/>
    <property type="match status" value="1"/>
</dbReference>
<feature type="region of interest" description="Disordered" evidence="15">
    <location>
        <begin position="415"/>
        <end position="454"/>
    </location>
</feature>
<keyword evidence="10 14" id="KW-1133">Transmembrane helix</keyword>
<keyword evidence="12 14" id="KW-1015">Disulfide bond</keyword>
<evidence type="ECO:0000256" key="8">
    <source>
        <dbReference type="ARBA" id="ARBA00022692"/>
    </source>
</evidence>
<reference evidence="17" key="3">
    <citation type="submission" date="2025-09" db="UniProtKB">
        <authorList>
            <consortium name="Ensembl"/>
        </authorList>
    </citation>
    <scope>IDENTIFICATION</scope>
</reference>
<keyword evidence="18" id="KW-1185">Reference proteome</keyword>
<dbReference type="GO" id="GO:0007339">
    <property type="term" value="P:binding of sperm to zona pellucida"/>
    <property type="evidence" value="ECO:0007669"/>
    <property type="project" value="UniProtKB-UniRule"/>
</dbReference>
<comment type="PTM">
    <text evidence="14">Proteolytically cleaved before the transmembrane segment to yield the secreted ectodomain incorporated in the zona pellucida.</text>
</comment>
<dbReference type="FunFam" id="2.60.40.4100:FF:000002">
    <property type="entry name" value="Zona pellucida sperm-binding protein 3"/>
    <property type="match status" value="1"/>
</dbReference>
<evidence type="ECO:0000256" key="1">
    <source>
        <dbReference type="ARBA" id="ARBA00004498"/>
    </source>
</evidence>
<comment type="domain">
    <text evidence="14">The ZP domain is involved in the polymerization of the ZP proteins to form the zona pellucida.</text>
</comment>
<dbReference type="PROSITE" id="PS51034">
    <property type="entry name" value="ZP_2"/>
    <property type="match status" value="1"/>
</dbReference>
<evidence type="ECO:0000313" key="17">
    <source>
        <dbReference type="Ensembl" id="ENSSFAP00005021966.1"/>
    </source>
</evidence>
<evidence type="ECO:0000256" key="4">
    <source>
        <dbReference type="ARBA" id="ARBA00022475"/>
    </source>
</evidence>
<protein>
    <recommendedName>
        <fullName evidence="3 14">Zona pellucida sperm-binding protein 3</fullName>
    </recommendedName>
</protein>
<dbReference type="GO" id="GO:2000344">
    <property type="term" value="P:positive regulation of acrosome reaction"/>
    <property type="evidence" value="ECO:0007669"/>
    <property type="project" value="UniProtKB-UniRule"/>
</dbReference>
<dbReference type="PANTHER" id="PTHR11576">
    <property type="entry name" value="ZONA PELLUCIDA SPERM-BINDING PROTEIN 3"/>
    <property type="match status" value="1"/>
</dbReference>
<dbReference type="GO" id="GO:0035805">
    <property type="term" value="C:egg coat"/>
    <property type="evidence" value="ECO:0007669"/>
    <property type="project" value="UniProtKB-SubCell"/>
</dbReference>
<evidence type="ECO:0000259" key="16">
    <source>
        <dbReference type="PROSITE" id="PS51034"/>
    </source>
</evidence>
<feature type="domain" description="ZP" evidence="16">
    <location>
        <begin position="106"/>
        <end position="374"/>
    </location>
</feature>
<organism evidence="17 18">
    <name type="scientific">Salarias fasciatus</name>
    <name type="common">Jewelled blenny</name>
    <name type="synonym">Blennius fasciatus</name>
    <dbReference type="NCBI Taxonomy" id="181472"/>
    <lineage>
        <taxon>Eukaryota</taxon>
        <taxon>Metazoa</taxon>
        <taxon>Chordata</taxon>
        <taxon>Craniata</taxon>
        <taxon>Vertebrata</taxon>
        <taxon>Euteleostomi</taxon>
        <taxon>Actinopterygii</taxon>
        <taxon>Neopterygii</taxon>
        <taxon>Teleostei</taxon>
        <taxon>Neoteleostei</taxon>
        <taxon>Acanthomorphata</taxon>
        <taxon>Ovalentaria</taxon>
        <taxon>Blenniimorphae</taxon>
        <taxon>Blenniiformes</taxon>
        <taxon>Blennioidei</taxon>
        <taxon>Blenniidae</taxon>
        <taxon>Salariinae</taxon>
        <taxon>Salarias</taxon>
    </lineage>
</organism>
<evidence type="ECO:0000256" key="5">
    <source>
        <dbReference type="ARBA" id="ARBA00022525"/>
    </source>
</evidence>
<dbReference type="Gene3D" id="2.60.40.3210">
    <property type="entry name" value="Zona pellucida, ZP-N domain"/>
    <property type="match status" value="1"/>
</dbReference>
<keyword evidence="9 14" id="KW-0732">Signal</keyword>
<dbReference type="FunFam" id="2.60.40.3210:FF:000001">
    <property type="entry name" value="Zona pellucida sperm-binding protein 3"/>
    <property type="match status" value="1"/>
</dbReference>
<keyword evidence="4 14" id="KW-1003">Cell membrane</keyword>
<reference evidence="17" key="2">
    <citation type="submission" date="2025-08" db="UniProtKB">
        <authorList>
            <consortium name="Ensembl"/>
        </authorList>
    </citation>
    <scope>IDENTIFICATION</scope>
</reference>
<feature type="transmembrane region" description="Helical" evidence="14">
    <location>
        <begin position="42"/>
        <end position="63"/>
    </location>
</feature>
<evidence type="ECO:0000256" key="12">
    <source>
        <dbReference type="ARBA" id="ARBA00023157"/>
    </source>
</evidence>
<feature type="compositionally biased region" description="Low complexity" evidence="15">
    <location>
        <begin position="422"/>
        <end position="434"/>
    </location>
</feature>
<dbReference type="GO" id="GO:0032190">
    <property type="term" value="F:acrosin binding"/>
    <property type="evidence" value="ECO:0007669"/>
    <property type="project" value="TreeGrafter"/>
</dbReference>
<dbReference type="InterPro" id="IPR055355">
    <property type="entry name" value="ZP-C"/>
</dbReference>